<dbReference type="Gene3D" id="2.10.50.10">
    <property type="entry name" value="Tumor Necrosis Factor Receptor, subunit A, domain 2"/>
    <property type="match status" value="3"/>
</dbReference>
<reference evidence="2" key="1">
    <citation type="submission" date="2025-08" db="UniProtKB">
        <authorList>
            <consortium name="RefSeq"/>
        </authorList>
    </citation>
    <scope>IDENTIFICATION</scope>
</reference>
<protein>
    <submittedName>
        <fullName evidence="2">Cell death abnormality protein 1-like</fullName>
    </submittedName>
</protein>
<dbReference type="PANTHER" id="PTHR46104">
    <property type="entry name" value="GENE 9195-RELATED-RELATED"/>
    <property type="match status" value="1"/>
</dbReference>
<accession>A0A6P6RRJ1</accession>
<dbReference type="SMART" id="SM01411">
    <property type="entry name" value="Ephrin_rec_like"/>
    <property type="match status" value="16"/>
</dbReference>
<name>A0A6P6RRJ1_9EIME</name>
<gene>
    <name evidence="2" type="primary">LOC113146652</name>
</gene>
<dbReference type="OrthoDB" id="345093at2759"/>
<keyword evidence="1" id="KW-1185">Reference proteome</keyword>
<dbReference type="Proteomes" id="UP000515125">
    <property type="component" value="Unplaced"/>
</dbReference>
<dbReference type="PANTHER" id="PTHR46104:SF1">
    <property type="entry name" value="GENE 9195-RELATED"/>
    <property type="match status" value="1"/>
</dbReference>
<evidence type="ECO:0000313" key="2">
    <source>
        <dbReference type="RefSeq" id="XP_026190433.1"/>
    </source>
</evidence>
<evidence type="ECO:0000313" key="1">
    <source>
        <dbReference type="Proteomes" id="UP000515125"/>
    </source>
</evidence>
<organism evidence="1 2">
    <name type="scientific">Cyclospora cayetanensis</name>
    <dbReference type="NCBI Taxonomy" id="88456"/>
    <lineage>
        <taxon>Eukaryota</taxon>
        <taxon>Sar</taxon>
        <taxon>Alveolata</taxon>
        <taxon>Apicomplexa</taxon>
        <taxon>Conoidasida</taxon>
        <taxon>Coccidia</taxon>
        <taxon>Eucoccidiorida</taxon>
        <taxon>Eimeriorina</taxon>
        <taxon>Eimeriidae</taxon>
        <taxon>Cyclospora</taxon>
    </lineage>
</organism>
<dbReference type="InterPro" id="IPR009030">
    <property type="entry name" value="Growth_fac_rcpt_cys_sf"/>
</dbReference>
<dbReference type="AlphaFoldDB" id="A0A6P6RRJ1"/>
<dbReference type="SUPFAM" id="SSF57586">
    <property type="entry name" value="TNF receptor-like"/>
    <property type="match status" value="1"/>
</dbReference>
<dbReference type="RefSeq" id="XP_026190433.1">
    <property type="nucleotide sequence ID" value="XM_026334648.1"/>
</dbReference>
<sequence length="1193" mass="124031">MARTSKKQLVVPCWPGHYCPEGSASPTAQPCPAGTVNHSTGGTSLAACLPCPAGWLCAERSFQAVGFQACPPGHYCVEGSSKGKPCPAGTYTPYPGASDRMTSADKCTPCVAGYYCKEGNSLLDMLSQPCPPGRVCPAGTTSDKGPKCPPGFYSPVEGLTHEAECLPCPAGSYCDYGGEDSAPDRVTGQCPDGTMSLNTGHFGDKHAIRPIEPVGGQEAQCVTCDPGYKCSGGIRSPCGRGYYSDGSGECKTCLAGHYCWKEATTSQQMDKQKCPAGAYCEAGTSSIPLPASHPCPSGSYCPEVRFSSLPCRKDCCVPVCNGVIFGRLCHLPWIDESKMKATRFWNEACLYNSLENVSGVDPAGDSTGCVLVSAGQYASQPGLSEAEGECQEGYYCPEGSTSATMNRCPNGTYGYLCYGGASSPRPTDGVTGELCTPGGYCKRGATTKSYCPRGTYNPSPGASSKDQCIHCPPGAFCTGSDSTEPDGPCSPGAYCTGGADIPRWVTKNTGEQRCEPCHYGMYCPEEGTPVEKPCPVGTYRDTGYGSSLTSCHQCPPYKACTKEGETRKELVDCEAGFYCIYGSWSTEPSESDLLYDPIKGGPCPPGLYCERSQPPMPCPRGTLGTAGKQTSPDECPKCPEGRFCEHLGTLTAKPCTAGFFCLPGTIVAERINTICPEGSVCPAGSSGSQACAIGTFAPLKGMEQCIKCPAGYLCANAAADFDTQPCPVGHFCITGTSEKRPCPAGTAGLASNLSNSSLCLACPSGHYCPTEAIASGDQVQECSKGKYCNPGTKGEDEQVICPVGYYCPKTSSTPIPCKGGKLCTMAGLESPDEDCSEGLYCQPGTEEYTPAEGEQCPGGAYCPIGSASPLLCPIGKVSPTSGERSEDSCVDCPAGSYCGFPGLTTYQGLCSSGYFCPEGSIVAEPQEHRCPVGHKCPAGSSVATPCNPDMNEYQPRRAQAFCESCPAGSACDSGSATLCPTGQYCPLGMKPQKCAAGTFNPLSGAQSAAFCLACLPGHACTKEGLSKPDAKCSAGHFCVAGASTQTPEDEWIDGGGACTPGYFCPEGSTVPTPCPNGKYCPDAKATLPKGECMAGHYCAHHATNQRATTAFSSRECPSDVKQGVCPLGSFCPPGAVFPYKCPPGTVRSTTGGTSITDCQPCPEGNYCTHIGASTVNLDRCLDGRHCKEGSRVC</sequence>
<proteinExistence type="predicted"/>
<dbReference type="SUPFAM" id="SSF57184">
    <property type="entry name" value="Growth factor receptor domain"/>
    <property type="match status" value="4"/>
</dbReference>
<dbReference type="GeneID" id="113146652"/>